<dbReference type="EMBL" id="RBNX01000217">
    <property type="protein sequence ID" value="RML76089.1"/>
    <property type="molecule type" value="Genomic_DNA"/>
</dbReference>
<dbReference type="InterPro" id="IPR036388">
    <property type="entry name" value="WH-like_DNA-bd_sf"/>
</dbReference>
<dbReference type="AlphaFoldDB" id="A0AAX1VM44"/>
<dbReference type="PROSITE" id="PS51688">
    <property type="entry name" value="ICA"/>
    <property type="match status" value="1"/>
</dbReference>
<evidence type="ECO:0000313" key="2">
    <source>
        <dbReference type="EMBL" id="RML76089.1"/>
    </source>
</evidence>
<evidence type="ECO:0000259" key="1">
    <source>
        <dbReference type="PROSITE" id="PS51688"/>
    </source>
</evidence>
<dbReference type="CDD" id="cd10144">
    <property type="entry name" value="Peptidase_S74_CIMCD"/>
    <property type="match status" value="1"/>
</dbReference>
<sequence>MPWSRNGTVAVTQNSTTVTGIGTTFGSSRNGDAFSGPDGRRYEVANIVSDTVMSILPAYIGASTSGAAYYIEPVQGYPKALTDSFNSVNLLWGSRLAALGTTGNYEILPVLKGGTGSNSSDGAVSSLGFMAGTMYPKFGGAGFAASAGGYNLQGGYIGWNTGGSSLSGSMNFICNRGGGVGGFTWQSVNADNTQQGPAMTLTYAGALAVPVSLSVPRIENLTTTTAPLNISPTASNSSALNASLTVRGAPIANSWARLDLANTQLPAGANLITYLDSSGLAVMRNDGGGSIEFWTSGTRRLFIGSGGVTQPGQDNTYAAGSASFRYATGFFGSAPVVTSDAREKTKVREMTVFEIAAAKALGKEIGFWKFLKAVAEKGESARLHCSMTVQRAMQIMEENGLDPMAYSFICHDTWAQEVKEHPAEYEQIKVEDPETGAVTYEQGAQIKEAWTEILREAGDRYSFRESGLMFFIAAGLEARLSALESVI</sequence>
<feature type="domain" description="Peptidase S74" evidence="1">
    <location>
        <begin position="339"/>
        <end position="487"/>
    </location>
</feature>
<comment type="caution">
    <text evidence="2">The sequence shown here is derived from an EMBL/GenBank/DDBJ whole genome shotgun (WGS) entry which is preliminary data.</text>
</comment>
<name>A0AAX1VM44_PSEAJ</name>
<gene>
    <name evidence="2" type="ORF">ALQ89_00445</name>
</gene>
<protein>
    <submittedName>
        <fullName evidence="2">Tail fiber domain protein</fullName>
    </submittedName>
</protein>
<dbReference type="Proteomes" id="UP000280350">
    <property type="component" value="Unassembled WGS sequence"/>
</dbReference>
<dbReference type="Pfam" id="PF13884">
    <property type="entry name" value="Peptidase_S74"/>
    <property type="match status" value="1"/>
</dbReference>
<proteinExistence type="predicted"/>
<reference evidence="2 3" key="1">
    <citation type="submission" date="2018-08" db="EMBL/GenBank/DDBJ databases">
        <title>Recombination of ecologically and evolutionarily significant loci maintains genetic cohesion in the Pseudomonas syringae species complex.</title>
        <authorList>
            <person name="Dillon M."/>
            <person name="Thakur S."/>
            <person name="Almeida R.N.D."/>
            <person name="Weir B.S."/>
            <person name="Guttman D.S."/>
        </authorList>
    </citation>
    <scope>NUCLEOTIDE SEQUENCE [LARGE SCALE GENOMIC DNA]</scope>
    <source>
        <strain evidence="2 3">ICMP 2851</strain>
    </source>
</reference>
<dbReference type="InterPro" id="IPR030392">
    <property type="entry name" value="S74_ICA"/>
</dbReference>
<accession>A0AAX1VM44</accession>
<organism evidence="2 3">
    <name type="scientific">Pseudomonas amygdali pv. tabaci</name>
    <name type="common">Pseudomonas syringae pv. tabaci</name>
    <dbReference type="NCBI Taxonomy" id="322"/>
    <lineage>
        <taxon>Bacteria</taxon>
        <taxon>Pseudomonadati</taxon>
        <taxon>Pseudomonadota</taxon>
        <taxon>Gammaproteobacteria</taxon>
        <taxon>Pseudomonadales</taxon>
        <taxon>Pseudomonadaceae</taxon>
        <taxon>Pseudomonas</taxon>
        <taxon>Pseudomonas amygdali</taxon>
    </lineage>
</organism>
<evidence type="ECO:0000313" key="3">
    <source>
        <dbReference type="Proteomes" id="UP000280350"/>
    </source>
</evidence>
<dbReference type="Gene3D" id="1.10.10.10">
    <property type="entry name" value="Winged helix-like DNA-binding domain superfamily/Winged helix DNA-binding domain"/>
    <property type="match status" value="1"/>
</dbReference>
<dbReference type="RefSeq" id="WP_016980583.1">
    <property type="nucleotide sequence ID" value="NZ_AP024464.1"/>
</dbReference>